<dbReference type="CDD" id="cd16892">
    <property type="entry name" value="LT_VirB1-like"/>
    <property type="match status" value="1"/>
</dbReference>
<dbReference type="InterPro" id="IPR008258">
    <property type="entry name" value="Transglycosylase_SLT_dom_1"/>
</dbReference>
<evidence type="ECO:0000259" key="2">
    <source>
        <dbReference type="Pfam" id="PF01464"/>
    </source>
</evidence>
<evidence type="ECO:0000313" key="4">
    <source>
        <dbReference type="Proteomes" id="UP001212602"/>
    </source>
</evidence>
<dbReference type="SUPFAM" id="SSF53955">
    <property type="entry name" value="Lysozyme-like"/>
    <property type="match status" value="1"/>
</dbReference>
<gene>
    <name evidence="3" type="ORF">PGB34_18840</name>
</gene>
<dbReference type="Pfam" id="PF01464">
    <property type="entry name" value="SLT"/>
    <property type="match status" value="1"/>
</dbReference>
<dbReference type="InterPro" id="IPR023346">
    <property type="entry name" value="Lysozyme-like_dom_sf"/>
</dbReference>
<feature type="compositionally biased region" description="Low complexity" evidence="1">
    <location>
        <begin position="298"/>
        <end position="307"/>
    </location>
</feature>
<feature type="compositionally biased region" description="Low complexity" evidence="1">
    <location>
        <begin position="180"/>
        <end position="195"/>
    </location>
</feature>
<sequence length="316" mass="32351">MLPALDFVDCPNLAVPATVMRHLVEVESGANPFAIGVVGGRLVRQPRSLAEASATVRMLETAGYNYSVGVAQVNKANLQRYGLDTPEKAFDRCANLTAGAAILAACRSSAGGNWGKAFSCYYSGDFVTGFRHGYVQKIYDSISRGSSLTTQAPQASVVPPIPVQLLNDQGPKSATPVRVPSAPATSSAEPSSAESRIAMRVTPLLSADAARPVLNGAGIAVPASVRAAAPSHAKNLNAPILPAMEVQAGAAMAARDAASGVQRPQASVPLAASTQVFVPQVRSLGAVSASPLHGGASGSPSTPTSSARTDDEAFVF</sequence>
<name>A0AAE3T1X7_9BURK</name>
<dbReference type="AlphaFoldDB" id="A0AAE3T1X7"/>
<feature type="domain" description="Transglycosylase SLT" evidence="2">
    <location>
        <begin position="15"/>
        <end position="127"/>
    </location>
</feature>
<evidence type="ECO:0000313" key="3">
    <source>
        <dbReference type="EMBL" id="MDA7418431.1"/>
    </source>
</evidence>
<keyword evidence="4" id="KW-1185">Reference proteome</keyword>
<proteinExistence type="predicted"/>
<feature type="region of interest" description="Disordered" evidence="1">
    <location>
        <begin position="167"/>
        <end position="195"/>
    </location>
</feature>
<organism evidence="3 4">
    <name type="scientific">Xenophilus arseniciresistens</name>
    <dbReference type="NCBI Taxonomy" id="1283306"/>
    <lineage>
        <taxon>Bacteria</taxon>
        <taxon>Pseudomonadati</taxon>
        <taxon>Pseudomonadota</taxon>
        <taxon>Betaproteobacteria</taxon>
        <taxon>Burkholderiales</taxon>
        <taxon>Comamonadaceae</taxon>
        <taxon>Xenophilus</taxon>
    </lineage>
</organism>
<dbReference type="Proteomes" id="UP001212602">
    <property type="component" value="Unassembled WGS sequence"/>
</dbReference>
<dbReference type="Gene3D" id="1.10.530.10">
    <property type="match status" value="1"/>
</dbReference>
<comment type="caution">
    <text evidence="3">The sequence shown here is derived from an EMBL/GenBank/DDBJ whole genome shotgun (WGS) entry which is preliminary data.</text>
</comment>
<evidence type="ECO:0000256" key="1">
    <source>
        <dbReference type="SAM" id="MobiDB-lite"/>
    </source>
</evidence>
<protein>
    <submittedName>
        <fullName evidence="3">Lytic transglycosylase domain-containing protein</fullName>
    </submittedName>
</protein>
<accession>A0AAE3T1X7</accession>
<feature type="region of interest" description="Disordered" evidence="1">
    <location>
        <begin position="288"/>
        <end position="316"/>
    </location>
</feature>
<dbReference type="RefSeq" id="WP_271429647.1">
    <property type="nucleotide sequence ID" value="NZ_JAQIPB010000009.1"/>
</dbReference>
<reference evidence="3" key="1">
    <citation type="submission" date="2023-01" db="EMBL/GenBank/DDBJ databases">
        <title>Xenophilus mangrovi sp. nov., isolated from soil of Mangrove nature reserve.</title>
        <authorList>
            <person name="Xu S."/>
            <person name="Liu Z."/>
            <person name="Xu Y."/>
        </authorList>
    </citation>
    <scope>NUCLEOTIDE SEQUENCE</scope>
    <source>
        <strain evidence="3">YW8</strain>
    </source>
</reference>
<dbReference type="EMBL" id="JAQIPB010000009">
    <property type="protein sequence ID" value="MDA7418431.1"/>
    <property type="molecule type" value="Genomic_DNA"/>
</dbReference>